<feature type="domain" description="Glycosyl transferase family 1" evidence="1">
    <location>
        <begin position="194"/>
        <end position="350"/>
    </location>
</feature>
<dbReference type="RefSeq" id="WP_371384724.1">
    <property type="nucleotide sequence ID" value="NZ_JBGLYH010000001.1"/>
</dbReference>
<keyword evidence="3" id="KW-0808">Transferase</keyword>
<proteinExistence type="predicted"/>
<accession>A0ABV4JWS0</accession>
<dbReference type="Pfam" id="PF13439">
    <property type="entry name" value="Glyco_transf_4"/>
    <property type="match status" value="1"/>
</dbReference>
<dbReference type="SUPFAM" id="SSF53756">
    <property type="entry name" value="UDP-Glycosyltransferase/glycogen phosphorylase"/>
    <property type="match status" value="1"/>
</dbReference>
<dbReference type="GO" id="GO:0016757">
    <property type="term" value="F:glycosyltransferase activity"/>
    <property type="evidence" value="ECO:0007669"/>
    <property type="project" value="UniProtKB-KW"/>
</dbReference>
<protein>
    <submittedName>
        <fullName evidence="3">Glycosyltransferase</fullName>
        <ecNumber evidence="3">2.4.-.-</ecNumber>
    </submittedName>
</protein>
<dbReference type="InterPro" id="IPR001296">
    <property type="entry name" value="Glyco_trans_1"/>
</dbReference>
<dbReference type="EMBL" id="JBGLYH010000001">
    <property type="protein sequence ID" value="MEZ7195169.1"/>
    <property type="molecule type" value="Genomic_DNA"/>
</dbReference>
<sequence length="378" mass="41521">MRILHISKFGHPERGGIETFVRDLSAEQARRGHEVAVLCHQARPWMPTDNSIADGVFAVRARILCNLGFAPLSPSFPLLLGRLVRESRPEFIHLHLPNPAVLFSLWLPAHIPLIIHWHADADGLPGRLARAAYPIYRLFERKSLSLARRVVTTSPPYAASSRALAQWRDKCVVVPLGIDPARYPEGAALPEVSAPLILSVGRFSYYKGYATLVEAARLVPGARFVVVGDGPLHGTIRDMVREYGLEDRVELPGELEDRDLRALQRRADVACLPSVDRAEAFGMVQLEAMRYGVPLVSTAIPGSGVDWVNRDGVTGLVVPPGDAASLAEALQRLIDHPRERAAMGEAGRRRLDAEFTIGRVATALDGVYRQAQSSPRSE</sequence>
<evidence type="ECO:0000259" key="2">
    <source>
        <dbReference type="Pfam" id="PF13439"/>
    </source>
</evidence>
<dbReference type="PANTHER" id="PTHR12526">
    <property type="entry name" value="GLYCOSYLTRANSFERASE"/>
    <property type="match status" value="1"/>
</dbReference>
<dbReference type="Proteomes" id="UP001568698">
    <property type="component" value="Unassembled WGS sequence"/>
</dbReference>
<dbReference type="Pfam" id="PF00534">
    <property type="entry name" value="Glycos_transf_1"/>
    <property type="match status" value="1"/>
</dbReference>
<keyword evidence="3" id="KW-0328">Glycosyltransferase</keyword>
<evidence type="ECO:0000259" key="1">
    <source>
        <dbReference type="Pfam" id="PF00534"/>
    </source>
</evidence>
<feature type="domain" description="Glycosyltransferase subfamily 4-like N-terminal" evidence="2">
    <location>
        <begin position="15"/>
        <end position="182"/>
    </location>
</feature>
<name>A0ABV4JWS0_9BACT</name>
<dbReference type="Gene3D" id="3.40.50.2000">
    <property type="entry name" value="Glycogen Phosphorylase B"/>
    <property type="match status" value="2"/>
</dbReference>
<evidence type="ECO:0000313" key="4">
    <source>
        <dbReference type="Proteomes" id="UP001568698"/>
    </source>
</evidence>
<comment type="caution">
    <text evidence="3">The sequence shown here is derived from an EMBL/GenBank/DDBJ whole genome shotgun (WGS) entry which is preliminary data.</text>
</comment>
<organism evidence="3 4">
    <name type="scientific">Pseudodesulfovibrio karagichevae</name>
    <dbReference type="NCBI Taxonomy" id="3239305"/>
    <lineage>
        <taxon>Bacteria</taxon>
        <taxon>Pseudomonadati</taxon>
        <taxon>Thermodesulfobacteriota</taxon>
        <taxon>Desulfovibrionia</taxon>
        <taxon>Desulfovibrionales</taxon>
        <taxon>Desulfovibrionaceae</taxon>
    </lineage>
</organism>
<keyword evidence="4" id="KW-1185">Reference proteome</keyword>
<reference evidence="3 4" key="1">
    <citation type="submission" date="2024-08" db="EMBL/GenBank/DDBJ databases">
        <title>Sulfate-reducing bacteria isolated from formation water of the oil field in Kazakhstan and description of Pseudodesulfovibrio sp.</title>
        <authorList>
            <person name="Bidzhieva S.K."/>
            <person name="Tourova T.P."/>
            <person name="Grouzdev D.S."/>
            <person name="Beletsky A.V."/>
            <person name="Sokolova D.S."/>
            <person name="Samigullina S.R."/>
            <person name="Poltaraus A.B."/>
            <person name="Avtukh A.N."/>
            <person name="Tereshina V.M."/>
            <person name="Zhaparov N.S."/>
            <person name="Mardanov A.V."/>
            <person name="Nazina T.N."/>
        </authorList>
    </citation>
    <scope>NUCLEOTIDE SEQUENCE [LARGE SCALE GENOMIC DNA]</scope>
    <source>
        <strain evidence="3 4">9FUS</strain>
    </source>
</reference>
<dbReference type="EC" id="2.4.-.-" evidence="3"/>
<dbReference type="InterPro" id="IPR028098">
    <property type="entry name" value="Glyco_trans_4-like_N"/>
</dbReference>
<evidence type="ECO:0000313" key="3">
    <source>
        <dbReference type="EMBL" id="MEZ7195169.1"/>
    </source>
</evidence>
<gene>
    <name evidence="3" type="ORF">AB6M95_00275</name>
</gene>